<dbReference type="PANTHER" id="PTHR34580:SF1">
    <property type="entry name" value="PROTEIN PAFC"/>
    <property type="match status" value="1"/>
</dbReference>
<gene>
    <name evidence="3" type="ORF">SAMN02910417_02224</name>
</gene>
<dbReference type="InterPro" id="IPR036390">
    <property type="entry name" value="WH_DNA-bd_sf"/>
</dbReference>
<dbReference type="PROSITE" id="PS52050">
    <property type="entry name" value="WYL"/>
    <property type="match status" value="1"/>
</dbReference>
<accession>A0A1G6CAF7</accession>
<dbReference type="EMBL" id="FMXR01000017">
    <property type="protein sequence ID" value="SDB29845.1"/>
    <property type="molecule type" value="Genomic_DNA"/>
</dbReference>
<dbReference type="AlphaFoldDB" id="A0A1G6CAF7"/>
<dbReference type="STRING" id="1732.SAMN02910417_02224"/>
<evidence type="ECO:0000313" key="4">
    <source>
        <dbReference type="Proteomes" id="UP000199228"/>
    </source>
</evidence>
<dbReference type="Pfam" id="PF25583">
    <property type="entry name" value="WCX"/>
    <property type="match status" value="1"/>
</dbReference>
<organism evidence="3 4">
    <name type="scientific">Eubacterium oxidoreducens</name>
    <dbReference type="NCBI Taxonomy" id="1732"/>
    <lineage>
        <taxon>Bacteria</taxon>
        <taxon>Bacillati</taxon>
        <taxon>Bacillota</taxon>
        <taxon>Clostridia</taxon>
        <taxon>Eubacteriales</taxon>
        <taxon>Eubacteriaceae</taxon>
        <taxon>Eubacterium</taxon>
    </lineage>
</organism>
<evidence type="ECO:0000259" key="2">
    <source>
        <dbReference type="Pfam" id="PF25583"/>
    </source>
</evidence>
<dbReference type="InterPro" id="IPR057727">
    <property type="entry name" value="WCX_dom"/>
</dbReference>
<evidence type="ECO:0000259" key="1">
    <source>
        <dbReference type="Pfam" id="PF13280"/>
    </source>
</evidence>
<feature type="domain" description="WYL" evidence="1">
    <location>
        <begin position="143"/>
        <end position="215"/>
    </location>
</feature>
<feature type="domain" description="WCX" evidence="2">
    <location>
        <begin position="249"/>
        <end position="323"/>
    </location>
</feature>
<dbReference type="InterPro" id="IPR026881">
    <property type="entry name" value="WYL_dom"/>
</dbReference>
<dbReference type="RefSeq" id="WP_090174424.1">
    <property type="nucleotide sequence ID" value="NZ_FMXR01000017.1"/>
</dbReference>
<proteinExistence type="predicted"/>
<dbReference type="GO" id="GO:0003677">
    <property type="term" value="F:DNA binding"/>
    <property type="evidence" value="ECO:0007669"/>
    <property type="project" value="UniProtKB-KW"/>
</dbReference>
<dbReference type="InterPro" id="IPR051534">
    <property type="entry name" value="CBASS_pafABC_assoc_protein"/>
</dbReference>
<name>A0A1G6CAF7_EUBOX</name>
<dbReference type="Proteomes" id="UP000199228">
    <property type="component" value="Unassembled WGS sequence"/>
</dbReference>
<protein>
    <submittedName>
        <fullName evidence="3">Predicted DNA-binding transcriptional regulator YafY, contains an HTH and WYL domains</fullName>
    </submittedName>
</protein>
<dbReference type="OrthoDB" id="9772503at2"/>
<evidence type="ECO:0000313" key="3">
    <source>
        <dbReference type="EMBL" id="SDB29845.1"/>
    </source>
</evidence>
<dbReference type="Pfam" id="PF13280">
    <property type="entry name" value="WYL"/>
    <property type="match status" value="1"/>
</dbReference>
<keyword evidence="4" id="KW-1185">Reference proteome</keyword>
<keyword evidence="3" id="KW-0238">DNA-binding</keyword>
<dbReference type="PANTHER" id="PTHR34580">
    <property type="match status" value="1"/>
</dbReference>
<reference evidence="3 4" key="1">
    <citation type="submission" date="2016-10" db="EMBL/GenBank/DDBJ databases">
        <authorList>
            <person name="de Groot N.N."/>
        </authorList>
    </citation>
    <scope>NUCLEOTIDE SEQUENCE [LARGE SCALE GENOMIC DNA]</scope>
    <source>
        <strain evidence="3 4">DSM 3217</strain>
    </source>
</reference>
<dbReference type="SUPFAM" id="SSF46785">
    <property type="entry name" value="Winged helix' DNA-binding domain"/>
    <property type="match status" value="1"/>
</dbReference>
<sequence length="328" mass="38766">MPKSENQKQKLLYLQKILMEETDENHPISVPKIIEKLDAYDIKAERKSIYDDIKVLTAWGMDIENRRSKPSGFYLASREFELAEVKMLVDLVQTSKFITEKKSNALIKKLESLVSHTQAKELQREVVVANRVKTDNENIYYNIDELHHAIADNKKITFEYYNWNIDGTKHLRHGGELYRVSPWKLTWDDENYYLIAFDDKDKKVKYYRVDKMQHISTLEEIRDGRKVFEKMDMARFARKTFGMYDGEERTITLTMPKEMVSVVYDRFGLDTSIRPEGDERIRFHADVAVSNQFYGWISSLGKGIRIESPKDIREEYIEYLQSLIDSQQ</sequence>